<dbReference type="Pfam" id="PF00072">
    <property type="entry name" value="Response_reg"/>
    <property type="match status" value="1"/>
</dbReference>
<dbReference type="InterPro" id="IPR011006">
    <property type="entry name" value="CheY-like_superfamily"/>
</dbReference>
<protein>
    <submittedName>
        <fullName evidence="4">Response regulator</fullName>
    </submittedName>
</protein>
<dbReference type="SUPFAM" id="SSF52172">
    <property type="entry name" value="CheY-like"/>
    <property type="match status" value="1"/>
</dbReference>
<dbReference type="CDD" id="cd00156">
    <property type="entry name" value="REC"/>
    <property type="match status" value="1"/>
</dbReference>
<dbReference type="PANTHER" id="PTHR44591:SF21">
    <property type="entry name" value="TWO-COMPONENT RESPONSE REGULATOR"/>
    <property type="match status" value="1"/>
</dbReference>
<evidence type="ECO:0000313" key="4">
    <source>
        <dbReference type="EMBL" id="ORC37855.1"/>
    </source>
</evidence>
<dbReference type="PANTHER" id="PTHR44591">
    <property type="entry name" value="STRESS RESPONSE REGULATOR PROTEIN 1"/>
    <property type="match status" value="1"/>
</dbReference>
<keyword evidence="5" id="KW-1185">Reference proteome</keyword>
<evidence type="ECO:0000256" key="1">
    <source>
        <dbReference type="ARBA" id="ARBA00022553"/>
    </source>
</evidence>
<dbReference type="EMBL" id="MWQY01000002">
    <property type="protein sequence ID" value="ORC37855.1"/>
    <property type="molecule type" value="Genomic_DNA"/>
</dbReference>
<proteinExistence type="predicted"/>
<dbReference type="InterPro" id="IPR050595">
    <property type="entry name" value="Bact_response_regulator"/>
</dbReference>
<evidence type="ECO:0000313" key="5">
    <source>
        <dbReference type="Proteomes" id="UP000192343"/>
    </source>
</evidence>
<accession>A0A1Y1S232</accession>
<dbReference type="AlphaFoldDB" id="A0A1Y1S232"/>
<dbReference type="Proteomes" id="UP000192343">
    <property type="component" value="Unassembled WGS sequence"/>
</dbReference>
<dbReference type="InterPro" id="IPR001789">
    <property type="entry name" value="Sig_transdc_resp-reg_receiver"/>
</dbReference>
<gene>
    <name evidence="4" type="ORF">B4O97_02310</name>
</gene>
<dbReference type="OrthoDB" id="9784719at2"/>
<dbReference type="RefSeq" id="WP_083047923.1">
    <property type="nucleotide sequence ID" value="NZ_CAXXQO010000003.1"/>
</dbReference>
<organism evidence="4 5">
    <name type="scientific">Marispirochaeta aestuarii</name>
    <dbReference type="NCBI Taxonomy" id="1963862"/>
    <lineage>
        <taxon>Bacteria</taxon>
        <taxon>Pseudomonadati</taxon>
        <taxon>Spirochaetota</taxon>
        <taxon>Spirochaetia</taxon>
        <taxon>Spirochaetales</taxon>
        <taxon>Spirochaetaceae</taxon>
        <taxon>Marispirochaeta</taxon>
    </lineage>
</organism>
<feature type="domain" description="Response regulatory" evidence="3">
    <location>
        <begin position="6"/>
        <end position="114"/>
    </location>
</feature>
<sequence length="122" mass="13692">MGAQGVILIVEDEDAIRLTLRDYLKKKGYEVLVASDGVGAIKHLLDNRVDLIVSDYRMNVLGGDYWIKFLHTFCADKKVFITSGFLRPDFSIPFPVLYKPFDYGKLAEMIAATLDTEKNGDG</sequence>
<dbReference type="Gene3D" id="3.40.50.2300">
    <property type="match status" value="1"/>
</dbReference>
<evidence type="ECO:0000259" key="3">
    <source>
        <dbReference type="PROSITE" id="PS50110"/>
    </source>
</evidence>
<evidence type="ECO:0000256" key="2">
    <source>
        <dbReference type="PROSITE-ProRule" id="PRU00169"/>
    </source>
</evidence>
<dbReference type="SMART" id="SM00448">
    <property type="entry name" value="REC"/>
    <property type="match status" value="1"/>
</dbReference>
<feature type="modified residue" description="4-aspartylphosphate" evidence="2">
    <location>
        <position position="55"/>
    </location>
</feature>
<reference evidence="4 5" key="1">
    <citation type="submission" date="2017-03" db="EMBL/GenBank/DDBJ databases">
        <title>Draft Genome sequence of Marispirochaeta sp. strain JC444.</title>
        <authorList>
            <person name="Shivani Y."/>
            <person name="Subhash Y."/>
            <person name="Sasikala C."/>
            <person name="Ramana C."/>
        </authorList>
    </citation>
    <scope>NUCLEOTIDE SEQUENCE [LARGE SCALE GENOMIC DNA]</scope>
    <source>
        <strain evidence="4 5">JC444</strain>
    </source>
</reference>
<name>A0A1Y1S232_9SPIO</name>
<dbReference type="STRING" id="1963862.B4O97_02310"/>
<comment type="caution">
    <text evidence="4">The sequence shown here is derived from an EMBL/GenBank/DDBJ whole genome shotgun (WGS) entry which is preliminary data.</text>
</comment>
<dbReference type="GO" id="GO:0000160">
    <property type="term" value="P:phosphorelay signal transduction system"/>
    <property type="evidence" value="ECO:0007669"/>
    <property type="project" value="InterPro"/>
</dbReference>
<dbReference type="PROSITE" id="PS50110">
    <property type="entry name" value="RESPONSE_REGULATORY"/>
    <property type="match status" value="1"/>
</dbReference>
<keyword evidence="1 2" id="KW-0597">Phosphoprotein</keyword>